<feature type="region of interest" description="Disordered" evidence="1">
    <location>
        <begin position="1"/>
        <end position="20"/>
    </location>
</feature>
<evidence type="ECO:0000313" key="2">
    <source>
        <dbReference type="EMBL" id="GAA0279642.1"/>
    </source>
</evidence>
<keyword evidence="3" id="KW-1185">Reference proteome</keyword>
<protein>
    <submittedName>
        <fullName evidence="2">Uncharacterized protein</fullName>
    </submittedName>
</protein>
<accession>A0ABP3EUN4</accession>
<evidence type="ECO:0000313" key="3">
    <source>
        <dbReference type="Proteomes" id="UP001501867"/>
    </source>
</evidence>
<dbReference type="Proteomes" id="UP001501867">
    <property type="component" value="Unassembled WGS sequence"/>
</dbReference>
<sequence length="102" mass="10657">MFSVKGFSWSAPGDTRHSSLPVRESCTTACFSLSALPTTTTGPAMVSLASGWSESFHDGLSVLLAEPLFPPSPLPLSGSICGTAITVDTETTPNSPRSTVRR</sequence>
<organism evidence="2 3">
    <name type="scientific">Streptomyces polychromogenes</name>
    <dbReference type="NCBI Taxonomy" id="67342"/>
    <lineage>
        <taxon>Bacteria</taxon>
        <taxon>Bacillati</taxon>
        <taxon>Actinomycetota</taxon>
        <taxon>Actinomycetes</taxon>
        <taxon>Kitasatosporales</taxon>
        <taxon>Streptomycetaceae</taxon>
        <taxon>Streptomyces</taxon>
    </lineage>
</organism>
<evidence type="ECO:0000256" key="1">
    <source>
        <dbReference type="SAM" id="MobiDB-lite"/>
    </source>
</evidence>
<gene>
    <name evidence="2" type="ORF">GCM10010302_16670</name>
</gene>
<comment type="caution">
    <text evidence="2">The sequence shown here is derived from an EMBL/GenBank/DDBJ whole genome shotgun (WGS) entry which is preliminary data.</text>
</comment>
<reference evidence="3" key="1">
    <citation type="journal article" date="2019" name="Int. J. Syst. Evol. Microbiol.">
        <title>The Global Catalogue of Microorganisms (GCM) 10K type strain sequencing project: providing services to taxonomists for standard genome sequencing and annotation.</title>
        <authorList>
            <consortium name="The Broad Institute Genomics Platform"/>
            <consortium name="The Broad Institute Genome Sequencing Center for Infectious Disease"/>
            <person name="Wu L."/>
            <person name="Ma J."/>
        </authorList>
    </citation>
    <scope>NUCLEOTIDE SEQUENCE [LARGE SCALE GENOMIC DNA]</scope>
    <source>
        <strain evidence="3">JCM 4505</strain>
    </source>
</reference>
<dbReference type="EMBL" id="BAAABV010000011">
    <property type="protein sequence ID" value="GAA0279642.1"/>
    <property type="molecule type" value="Genomic_DNA"/>
</dbReference>
<name>A0ABP3EUN4_9ACTN</name>
<proteinExistence type="predicted"/>